<dbReference type="OrthoDB" id="9769447at2"/>
<accession>A0A380NLL1</accession>
<dbReference type="InterPro" id="IPR003767">
    <property type="entry name" value="Malate/L-lactate_DH-like"/>
</dbReference>
<evidence type="ECO:0000313" key="4">
    <source>
        <dbReference type="Proteomes" id="UP000255367"/>
    </source>
</evidence>
<dbReference type="InterPro" id="IPR043143">
    <property type="entry name" value="Mal/L-sulf/L-lact_DH-like_NADP"/>
</dbReference>
<dbReference type="PANTHER" id="PTHR11091">
    <property type="entry name" value="OXIDOREDUCTASE-RELATED"/>
    <property type="match status" value="1"/>
</dbReference>
<organism evidence="3 4">
    <name type="scientific">Veillonella criceti</name>
    <dbReference type="NCBI Taxonomy" id="103891"/>
    <lineage>
        <taxon>Bacteria</taxon>
        <taxon>Bacillati</taxon>
        <taxon>Bacillota</taxon>
        <taxon>Negativicutes</taxon>
        <taxon>Veillonellales</taxon>
        <taxon>Veillonellaceae</taxon>
        <taxon>Veillonella</taxon>
    </lineage>
</organism>
<sequence length="376" mass="41100">MGNVVKFKYEQLDQLCVDAFVKFGFSEKDAKIIRDVLLMSDMYGIQSHGMQRLVRYHKGIEKGTIKVDAQPEVVFETPVSAVIDGHDGMGQLNGHYAMELAIKKAKESGVGIVSVRNSNHYGIAGYYANMAVEEGLIGFSCTNSEAIMVPTYARKAMLGSNPQAWAAPAEPYNFFFDASTTVVTRGKLEMYNKLGKQLPDGWALNKDGNPSTDAADVLKNISAHVGGGIMPLGGNTEQLGSHKGYGNGMVVELFAAILSMGGTSNHCMKDGKSNICHGFMAINPAFFGDADAIKKHFSTFLTELREAPKAEGEPRIYTHGEKEVEAVKDREENGIPVIDKTMTEVYELCEYLGLDFSKYFGDYKPPVAGDMFTGNY</sequence>
<dbReference type="SUPFAM" id="SSF89733">
    <property type="entry name" value="L-sulfolactate dehydrogenase-like"/>
    <property type="match status" value="1"/>
</dbReference>
<comment type="similarity">
    <text evidence="1">Belongs to the LDH2/MDH2 oxidoreductase family.</text>
</comment>
<dbReference type="Pfam" id="PF02615">
    <property type="entry name" value="Ldh_2"/>
    <property type="match status" value="1"/>
</dbReference>
<gene>
    <name evidence="3" type="primary">allD</name>
    <name evidence="3" type="ORF">NCTC12020_01504</name>
</gene>
<dbReference type="GO" id="GO:0009040">
    <property type="term" value="F:ureidoglycolate dehydrogenase activity"/>
    <property type="evidence" value="ECO:0007669"/>
    <property type="project" value="UniProtKB-EC"/>
</dbReference>
<dbReference type="EC" id="1.1.1.154" evidence="3"/>
<dbReference type="InterPro" id="IPR043144">
    <property type="entry name" value="Mal/L-sulf/L-lact_DH-like_ah"/>
</dbReference>
<dbReference type="Proteomes" id="UP000255367">
    <property type="component" value="Unassembled WGS sequence"/>
</dbReference>
<keyword evidence="4" id="KW-1185">Reference proteome</keyword>
<evidence type="ECO:0000256" key="2">
    <source>
        <dbReference type="ARBA" id="ARBA00023002"/>
    </source>
</evidence>
<evidence type="ECO:0000313" key="3">
    <source>
        <dbReference type="EMBL" id="SUP44098.1"/>
    </source>
</evidence>
<dbReference type="Gene3D" id="3.30.1370.60">
    <property type="entry name" value="Hypothetical oxidoreductase yiak, domain 2"/>
    <property type="match status" value="1"/>
</dbReference>
<evidence type="ECO:0000256" key="1">
    <source>
        <dbReference type="ARBA" id="ARBA00006056"/>
    </source>
</evidence>
<dbReference type="InterPro" id="IPR036111">
    <property type="entry name" value="Mal/L-sulfo/L-lacto_DH-like_sf"/>
</dbReference>
<name>A0A380NLL1_9FIRM</name>
<dbReference type="EMBL" id="UHIO01000001">
    <property type="protein sequence ID" value="SUP44098.1"/>
    <property type="molecule type" value="Genomic_DNA"/>
</dbReference>
<keyword evidence="2 3" id="KW-0560">Oxidoreductase</keyword>
<dbReference type="Gene3D" id="1.10.1530.10">
    <property type="match status" value="1"/>
</dbReference>
<dbReference type="PANTHER" id="PTHR11091:SF0">
    <property type="entry name" value="MALATE DEHYDROGENASE"/>
    <property type="match status" value="1"/>
</dbReference>
<dbReference type="AlphaFoldDB" id="A0A380NLL1"/>
<proteinExistence type="inferred from homology"/>
<protein>
    <submittedName>
        <fullName evidence="3">Ureidoglycolate dehydrogenase</fullName>
        <ecNumber evidence="3">1.1.1.154</ecNumber>
    </submittedName>
</protein>
<reference evidence="3 4" key="1">
    <citation type="submission" date="2018-06" db="EMBL/GenBank/DDBJ databases">
        <authorList>
            <consortium name="Pathogen Informatics"/>
            <person name="Doyle S."/>
        </authorList>
    </citation>
    <scope>NUCLEOTIDE SEQUENCE [LARGE SCALE GENOMIC DNA]</scope>
    <source>
        <strain evidence="3 4">NCTC12020</strain>
    </source>
</reference>